<dbReference type="Pfam" id="PF07495">
    <property type="entry name" value="Y_Y_Y"/>
    <property type="match status" value="1"/>
</dbReference>
<dbReference type="PANTHER" id="PTHR45138:SF9">
    <property type="entry name" value="DIGUANYLATE CYCLASE DGCM-RELATED"/>
    <property type="match status" value="1"/>
</dbReference>
<name>A0ABX0LK22_9BURK</name>
<dbReference type="CDD" id="cd01949">
    <property type="entry name" value="GGDEF"/>
    <property type="match status" value="1"/>
</dbReference>
<dbReference type="InterPro" id="IPR011123">
    <property type="entry name" value="Y_Y_Y"/>
</dbReference>
<dbReference type="EC" id="2.7.7.65" evidence="1"/>
<dbReference type="PROSITE" id="PS50887">
    <property type="entry name" value="GGDEF"/>
    <property type="match status" value="1"/>
</dbReference>
<dbReference type="EMBL" id="VUYU01000002">
    <property type="protein sequence ID" value="NHZ32612.1"/>
    <property type="molecule type" value="Genomic_DNA"/>
</dbReference>
<dbReference type="Proteomes" id="UP000785613">
    <property type="component" value="Unassembled WGS sequence"/>
</dbReference>
<comment type="catalytic activity">
    <reaction evidence="2">
        <text>2 GTP = 3',3'-c-di-GMP + 2 diphosphate</text>
        <dbReference type="Rhea" id="RHEA:24898"/>
        <dbReference type="ChEBI" id="CHEBI:33019"/>
        <dbReference type="ChEBI" id="CHEBI:37565"/>
        <dbReference type="ChEBI" id="CHEBI:58805"/>
        <dbReference type="EC" id="2.7.7.65"/>
    </reaction>
</comment>
<dbReference type="Gene3D" id="3.30.70.270">
    <property type="match status" value="1"/>
</dbReference>
<evidence type="ECO:0000259" key="3">
    <source>
        <dbReference type="PROSITE" id="PS50887"/>
    </source>
</evidence>
<dbReference type="SMART" id="SM00267">
    <property type="entry name" value="GGDEF"/>
    <property type="match status" value="1"/>
</dbReference>
<dbReference type="Pfam" id="PF00990">
    <property type="entry name" value="GGDEF"/>
    <property type="match status" value="1"/>
</dbReference>
<evidence type="ECO:0000256" key="2">
    <source>
        <dbReference type="ARBA" id="ARBA00034247"/>
    </source>
</evidence>
<dbReference type="InterPro" id="IPR000160">
    <property type="entry name" value="GGDEF_dom"/>
</dbReference>
<evidence type="ECO:0000256" key="1">
    <source>
        <dbReference type="ARBA" id="ARBA00012528"/>
    </source>
</evidence>
<keyword evidence="5" id="KW-1185">Reference proteome</keyword>
<evidence type="ECO:0000313" key="5">
    <source>
        <dbReference type="Proteomes" id="UP000785613"/>
    </source>
</evidence>
<dbReference type="SUPFAM" id="SSF55073">
    <property type="entry name" value="Nucleotide cyclase"/>
    <property type="match status" value="1"/>
</dbReference>
<dbReference type="InterPro" id="IPR050469">
    <property type="entry name" value="Diguanylate_Cyclase"/>
</dbReference>
<sequence length="1075" mass="117895">MRAPCAPAFTYYRIHALQRTGAILNECMSTIISRRFPTLARCASRLRALLLLAALAALAAARPAAALDPDKAFHHFVRTSWSIQSGLPQVSVQAITQDQQGYIWIATQAGLARFDGVRFTNYSPENQPAMAGVWIRSLLADSAGRVWVGTYKGLTVVENGVFRAVAPADPLQFPVLDIHAMVEDQGRLVVATSSGVFDYDGGKLVHRPGSPAPATALLKSADGVYIGGAGGIFHSRGKETELIPLPAGMRQGVVTRLAEAQGKIWVGTSVGLFTRDGADLVAATAEPLLQSSPTTMLYQDSDRNLWVASNAGMGRIRNGKATEIIPEKNPAAFKGVLAAFEDRERNLWLGSQWQGLVRLWNGSTRRLAAAEGLTEPIVWSLARAPDGRTWVGTSDGLSVYSDGRFRQVLSGSQLPHPHAYNLLADADRIWIGTRRGLVLWQGGKLEAPAMFAPMATAQINGIVRDRNGVIWFPTSEGVFRLVGGTLTKFGKNEGLHDVRARQVRELKDGRLLVSTQDGLYELRGERMEQIGLDSGLQPGMDITAITELRDGSLVLGSLTEELYLFNGRRWHKFAAAEGLPPNAPFFLTEDAAGYLWSAGLRGILRVPVADMRQVQNGQSRTVNAEMILNERGDRRSGEQGYCCNGAGTSKGFMDPAGTLWLPSRDGVVTLDTMGLTKNMTAPTAVIERVRVLDTWRDIHQGQAGGMRVREDARDMAFEFTALSFQDPASVVLRYRLHGYDKDWRELAAGAPRSVNYTNLPAGSYTFEVKASNNADVWNKLPARLNFTIAPHFYETSWFYGLLLAMLCGTVYGGYRLQRRAHEKQRAALELQVAERTEQLHVANRALELASQTDPLTGLHNRRYLSNQIPADLAFYERENKRTGSGDNTLLFALVDIDHFKRINDTYGHRAGDRVLQQVSDVLRAQVRVGDYIVRWGGEEFLLVCRPSTRQFVPVLGERIRRAVANQVFDLGDGITVALTCSVGLAESGLYLDDSKRVSWEHLVELADAALYWIKANGRNGWSALRPKAGGDNAELIEKLHLGAQAMIDTGRATLISSSDQLTPTHAALAESNDPA</sequence>
<protein>
    <recommendedName>
        <fullName evidence="1">diguanylate cyclase</fullName>
        <ecNumber evidence="1">2.7.7.65</ecNumber>
    </recommendedName>
</protein>
<dbReference type="PANTHER" id="PTHR45138">
    <property type="entry name" value="REGULATORY COMPONENTS OF SENSORY TRANSDUCTION SYSTEM"/>
    <property type="match status" value="1"/>
</dbReference>
<dbReference type="InterPro" id="IPR015943">
    <property type="entry name" value="WD40/YVTN_repeat-like_dom_sf"/>
</dbReference>
<dbReference type="SUPFAM" id="SSF63829">
    <property type="entry name" value="Calcium-dependent phosphotriesterase"/>
    <property type="match status" value="2"/>
</dbReference>
<proteinExistence type="predicted"/>
<comment type="caution">
    <text evidence="4">The sequence shown here is derived from an EMBL/GenBank/DDBJ whole genome shotgun (WGS) entry which is preliminary data.</text>
</comment>
<dbReference type="Pfam" id="PF07494">
    <property type="entry name" value="Reg_prop"/>
    <property type="match status" value="2"/>
</dbReference>
<dbReference type="InterPro" id="IPR013783">
    <property type="entry name" value="Ig-like_fold"/>
</dbReference>
<evidence type="ECO:0000313" key="4">
    <source>
        <dbReference type="EMBL" id="NHZ32612.1"/>
    </source>
</evidence>
<dbReference type="InterPro" id="IPR029787">
    <property type="entry name" value="Nucleotide_cyclase"/>
</dbReference>
<dbReference type="InterPro" id="IPR011110">
    <property type="entry name" value="Reg_prop"/>
</dbReference>
<gene>
    <name evidence="4" type="ORF">F0185_03265</name>
</gene>
<reference evidence="4 5" key="1">
    <citation type="submission" date="2019-09" db="EMBL/GenBank/DDBJ databases">
        <title>Taxonomy of Antarctic Massilia spp.: description of Massilia rubra sp. nov., Massilia aquatica sp. nov., Massilia mucilaginosa sp. nov., Massilia frigida sp. nov. isolated from streams, lakes and regoliths.</title>
        <authorList>
            <person name="Holochova P."/>
            <person name="Sedlacek I."/>
            <person name="Kralova S."/>
            <person name="Maslanova I."/>
            <person name="Busse H.-J."/>
            <person name="Stankova E."/>
            <person name="Vrbovska V."/>
            <person name="Kovarovic V."/>
            <person name="Bartak M."/>
            <person name="Svec P."/>
            <person name="Pantucek R."/>
        </authorList>
    </citation>
    <scope>NUCLEOTIDE SEQUENCE [LARGE SCALE GENOMIC DNA]</scope>
    <source>
        <strain evidence="4 5">CCM 8692</strain>
    </source>
</reference>
<dbReference type="NCBIfam" id="TIGR00254">
    <property type="entry name" value="GGDEF"/>
    <property type="match status" value="1"/>
</dbReference>
<dbReference type="Gene3D" id="2.130.10.10">
    <property type="entry name" value="YVTN repeat-like/Quinoprotein amine dehydrogenase"/>
    <property type="match status" value="3"/>
</dbReference>
<feature type="domain" description="GGDEF" evidence="3">
    <location>
        <begin position="887"/>
        <end position="1026"/>
    </location>
</feature>
<organism evidence="4 5">
    <name type="scientific">Massilia rubra</name>
    <dbReference type="NCBI Taxonomy" id="2607910"/>
    <lineage>
        <taxon>Bacteria</taxon>
        <taxon>Pseudomonadati</taxon>
        <taxon>Pseudomonadota</taxon>
        <taxon>Betaproteobacteria</taxon>
        <taxon>Burkholderiales</taxon>
        <taxon>Oxalobacteraceae</taxon>
        <taxon>Telluria group</taxon>
        <taxon>Massilia</taxon>
    </lineage>
</organism>
<accession>A0ABX0LK22</accession>
<dbReference type="Gene3D" id="2.60.40.10">
    <property type="entry name" value="Immunoglobulins"/>
    <property type="match status" value="1"/>
</dbReference>
<dbReference type="InterPro" id="IPR043128">
    <property type="entry name" value="Rev_trsase/Diguanyl_cyclase"/>
</dbReference>